<evidence type="ECO:0000313" key="10">
    <source>
        <dbReference type="Proteomes" id="UP000244855"/>
    </source>
</evidence>
<dbReference type="SUPFAM" id="SSF103473">
    <property type="entry name" value="MFS general substrate transporter"/>
    <property type="match status" value="1"/>
</dbReference>
<proteinExistence type="predicted"/>
<dbReference type="Gene3D" id="1.20.1250.20">
    <property type="entry name" value="MFS general substrate transporter like domains"/>
    <property type="match status" value="2"/>
</dbReference>
<feature type="transmembrane region" description="Helical" evidence="7">
    <location>
        <begin position="194"/>
        <end position="216"/>
    </location>
</feature>
<dbReference type="FunFam" id="1.20.1250.20:FF:000057">
    <property type="entry name" value="MFS general substrate transporter"/>
    <property type="match status" value="1"/>
</dbReference>
<feature type="compositionally biased region" description="Pro residues" evidence="6">
    <location>
        <begin position="1"/>
        <end position="11"/>
    </location>
</feature>
<dbReference type="InterPro" id="IPR011701">
    <property type="entry name" value="MFS"/>
</dbReference>
<feature type="compositionally biased region" description="Basic and acidic residues" evidence="6">
    <location>
        <begin position="12"/>
        <end position="21"/>
    </location>
</feature>
<evidence type="ECO:0000256" key="5">
    <source>
        <dbReference type="ARBA" id="ARBA00023136"/>
    </source>
</evidence>
<organism evidence="9 10">
    <name type="scientific">Periconia macrospinosa</name>
    <dbReference type="NCBI Taxonomy" id="97972"/>
    <lineage>
        <taxon>Eukaryota</taxon>
        <taxon>Fungi</taxon>
        <taxon>Dikarya</taxon>
        <taxon>Ascomycota</taxon>
        <taxon>Pezizomycotina</taxon>
        <taxon>Dothideomycetes</taxon>
        <taxon>Pleosporomycetidae</taxon>
        <taxon>Pleosporales</taxon>
        <taxon>Massarineae</taxon>
        <taxon>Periconiaceae</taxon>
        <taxon>Periconia</taxon>
    </lineage>
</organism>
<keyword evidence="3 7" id="KW-0812">Transmembrane</keyword>
<feature type="transmembrane region" description="Helical" evidence="7">
    <location>
        <begin position="451"/>
        <end position="474"/>
    </location>
</feature>
<feature type="transmembrane region" description="Helical" evidence="7">
    <location>
        <begin position="163"/>
        <end position="182"/>
    </location>
</feature>
<feature type="domain" description="Major facilitator superfamily (MFS) profile" evidence="8">
    <location>
        <begin position="66"/>
        <end position="481"/>
    </location>
</feature>
<feature type="transmembrane region" description="Helical" evidence="7">
    <location>
        <begin position="101"/>
        <end position="119"/>
    </location>
</feature>
<dbReference type="PROSITE" id="PS50850">
    <property type="entry name" value="MFS"/>
    <property type="match status" value="1"/>
</dbReference>
<evidence type="ECO:0000259" key="8">
    <source>
        <dbReference type="PROSITE" id="PS50850"/>
    </source>
</evidence>
<gene>
    <name evidence="9" type="ORF">DM02DRAFT_673483</name>
</gene>
<dbReference type="GO" id="GO:0016020">
    <property type="term" value="C:membrane"/>
    <property type="evidence" value="ECO:0007669"/>
    <property type="project" value="UniProtKB-SubCell"/>
</dbReference>
<name>A0A2V1DJT0_9PLEO</name>
<dbReference type="InterPro" id="IPR036259">
    <property type="entry name" value="MFS_trans_sf"/>
</dbReference>
<evidence type="ECO:0000256" key="4">
    <source>
        <dbReference type="ARBA" id="ARBA00022989"/>
    </source>
</evidence>
<feature type="transmembrane region" description="Helical" evidence="7">
    <location>
        <begin position="384"/>
        <end position="408"/>
    </location>
</feature>
<comment type="subcellular location">
    <subcellularLocation>
        <location evidence="1">Membrane</location>
        <topology evidence="1">Multi-pass membrane protein</topology>
    </subcellularLocation>
</comment>
<keyword evidence="4 7" id="KW-1133">Transmembrane helix</keyword>
<evidence type="ECO:0000256" key="6">
    <source>
        <dbReference type="SAM" id="MobiDB-lite"/>
    </source>
</evidence>
<feature type="transmembrane region" description="Helical" evidence="7">
    <location>
        <begin position="298"/>
        <end position="317"/>
    </location>
</feature>
<keyword evidence="10" id="KW-1185">Reference proteome</keyword>
<evidence type="ECO:0000256" key="7">
    <source>
        <dbReference type="SAM" id="Phobius"/>
    </source>
</evidence>
<dbReference type="PANTHER" id="PTHR43791">
    <property type="entry name" value="PERMEASE-RELATED"/>
    <property type="match status" value="1"/>
</dbReference>
<evidence type="ECO:0000256" key="3">
    <source>
        <dbReference type="ARBA" id="ARBA00022692"/>
    </source>
</evidence>
<dbReference type="GO" id="GO:0022857">
    <property type="term" value="F:transmembrane transporter activity"/>
    <property type="evidence" value="ECO:0007669"/>
    <property type="project" value="InterPro"/>
</dbReference>
<feature type="transmembrane region" description="Helical" evidence="7">
    <location>
        <begin position="228"/>
        <end position="248"/>
    </location>
</feature>
<reference evidence="9 10" key="1">
    <citation type="journal article" date="2018" name="Sci. Rep.">
        <title>Comparative genomics provides insights into the lifestyle and reveals functional heterogeneity of dark septate endophytic fungi.</title>
        <authorList>
            <person name="Knapp D.G."/>
            <person name="Nemeth J.B."/>
            <person name="Barry K."/>
            <person name="Hainaut M."/>
            <person name="Henrissat B."/>
            <person name="Johnson J."/>
            <person name="Kuo A."/>
            <person name="Lim J.H.P."/>
            <person name="Lipzen A."/>
            <person name="Nolan M."/>
            <person name="Ohm R.A."/>
            <person name="Tamas L."/>
            <person name="Grigoriev I.V."/>
            <person name="Spatafora J.W."/>
            <person name="Nagy L.G."/>
            <person name="Kovacs G.M."/>
        </authorList>
    </citation>
    <scope>NUCLEOTIDE SEQUENCE [LARGE SCALE GENOMIC DNA]</scope>
    <source>
        <strain evidence="9 10">DSE2036</strain>
    </source>
</reference>
<feature type="region of interest" description="Disordered" evidence="6">
    <location>
        <begin position="1"/>
        <end position="21"/>
    </location>
</feature>
<evidence type="ECO:0000256" key="2">
    <source>
        <dbReference type="ARBA" id="ARBA00022448"/>
    </source>
</evidence>
<dbReference type="InterPro" id="IPR020846">
    <property type="entry name" value="MFS_dom"/>
</dbReference>
<dbReference type="AlphaFoldDB" id="A0A2V1DJT0"/>
<keyword evidence="5 7" id="KW-0472">Membrane</keyword>
<evidence type="ECO:0000256" key="1">
    <source>
        <dbReference type="ARBA" id="ARBA00004141"/>
    </source>
</evidence>
<evidence type="ECO:0000313" key="9">
    <source>
        <dbReference type="EMBL" id="PVH98328.1"/>
    </source>
</evidence>
<dbReference type="EMBL" id="KZ805416">
    <property type="protein sequence ID" value="PVH98328.1"/>
    <property type="molecule type" value="Genomic_DNA"/>
</dbReference>
<feature type="transmembrane region" description="Helical" evidence="7">
    <location>
        <begin position="360"/>
        <end position="378"/>
    </location>
</feature>
<keyword evidence="2" id="KW-0813">Transport</keyword>
<dbReference type="Proteomes" id="UP000244855">
    <property type="component" value="Unassembled WGS sequence"/>
</dbReference>
<dbReference type="FunFam" id="1.20.1250.20:FF:000013">
    <property type="entry name" value="MFS general substrate transporter"/>
    <property type="match status" value="1"/>
</dbReference>
<feature type="transmembrane region" description="Helical" evidence="7">
    <location>
        <begin position="420"/>
        <end position="439"/>
    </location>
</feature>
<dbReference type="Pfam" id="PF07690">
    <property type="entry name" value="MFS_1"/>
    <property type="match status" value="1"/>
</dbReference>
<dbReference type="PANTHER" id="PTHR43791:SF62">
    <property type="entry name" value="MAJOR FACILITATOR SUPERFAMILY (MFS) PROFILE DOMAIN-CONTAINING PROTEIN"/>
    <property type="match status" value="1"/>
</dbReference>
<protein>
    <submittedName>
        <fullName evidence="9">MFS general substrate transporter</fullName>
    </submittedName>
</protein>
<feature type="transmembrane region" description="Helical" evidence="7">
    <location>
        <begin position="329"/>
        <end position="348"/>
    </location>
</feature>
<dbReference type="OrthoDB" id="2250022at2759"/>
<sequence length="494" mass="54590">MQAPDQQPPPDAVRDAKGETETVEKVNVYAEESLKPTAQGKVDRTGAVAKTDPEEIALVRKIDWRLMPTLCTMYFLNYVDRNAIAQARLNNLEDDLGMTGVQFNTTVSILFVGYVLMQVPSNMLITRVKPGMYMSAWMIVWAVVSACSGLVQNYQGLVVCRFFLGITEAPFYPGATYMLSIFYTRKEVATRIALLYCAQILATGFSGLIAAGVFAGMDGMRGLAGWRWLFIIEGAVTGVVALFGFWLLPNTPLTTSWLTQREREMAHARMERDRVGEPQQKASMMDGLKQACKDKRTWLFCFMQNFHLSACSFNSFFPTVVKTLGFSRTITLVLTCPPFLFAGVAGILTGWSSGRMHERTWHITGGLSVAIVGFVIAASTLNTAGRYIACFIFPVGAYSVNSVIIGWASSTLGQTKEKKAVVLAMTNVGGQIGYIYGAYLWPESDEPRYGIGFGASAGFALFSIACAWAIRYLLIRENKRIKETTVEDVNLYGY</sequence>
<accession>A0A2V1DJT0</accession>
<feature type="transmembrane region" description="Helical" evidence="7">
    <location>
        <begin position="131"/>
        <end position="151"/>
    </location>
</feature>